<evidence type="ECO:0000259" key="9">
    <source>
        <dbReference type="Pfam" id="PF00122"/>
    </source>
</evidence>
<keyword evidence="5 8" id="KW-0472">Membrane</keyword>
<evidence type="ECO:0000313" key="10">
    <source>
        <dbReference type="EMBL" id="ETW96490.1"/>
    </source>
</evidence>
<evidence type="ECO:0000256" key="4">
    <source>
        <dbReference type="ARBA" id="ARBA00022989"/>
    </source>
</evidence>
<evidence type="ECO:0000256" key="2">
    <source>
        <dbReference type="ARBA" id="ARBA00006024"/>
    </source>
</evidence>
<keyword evidence="11" id="KW-1185">Reference proteome</keyword>
<comment type="caution">
    <text evidence="10">The sequence shown here is derived from an EMBL/GenBank/DDBJ whole genome shotgun (WGS) entry which is preliminary data.</text>
</comment>
<evidence type="ECO:0000256" key="1">
    <source>
        <dbReference type="ARBA" id="ARBA00004370"/>
    </source>
</evidence>
<dbReference type="InterPro" id="IPR001757">
    <property type="entry name" value="P_typ_ATPase"/>
</dbReference>
<evidence type="ECO:0000256" key="7">
    <source>
        <dbReference type="ARBA" id="ARBA00047308"/>
    </source>
</evidence>
<proteinExistence type="inferred from homology"/>
<dbReference type="Proteomes" id="UP000019140">
    <property type="component" value="Unassembled WGS sequence"/>
</dbReference>
<dbReference type="InterPro" id="IPR023299">
    <property type="entry name" value="ATPase_P-typ_cyto_dom_N"/>
</dbReference>
<comment type="subcellular location">
    <subcellularLocation>
        <location evidence="1">Membrane</location>
    </subcellularLocation>
</comment>
<dbReference type="GO" id="GO:0016020">
    <property type="term" value="C:membrane"/>
    <property type="evidence" value="ECO:0007669"/>
    <property type="project" value="UniProtKB-SubCell"/>
</dbReference>
<evidence type="ECO:0000256" key="8">
    <source>
        <dbReference type="SAM" id="Phobius"/>
    </source>
</evidence>
<reference evidence="10 11" key="1">
    <citation type="journal article" date="2014" name="Nature">
        <title>An environmental bacterial taxon with a large and distinct metabolic repertoire.</title>
        <authorList>
            <person name="Wilson M.C."/>
            <person name="Mori T."/>
            <person name="Ruckert C."/>
            <person name="Uria A.R."/>
            <person name="Helf M.J."/>
            <person name="Takada K."/>
            <person name="Gernert C."/>
            <person name="Steffens U.A."/>
            <person name="Heycke N."/>
            <person name="Schmitt S."/>
            <person name="Rinke C."/>
            <person name="Helfrich E.J."/>
            <person name="Brachmann A.O."/>
            <person name="Gurgui C."/>
            <person name="Wakimoto T."/>
            <person name="Kracht M."/>
            <person name="Crusemann M."/>
            <person name="Hentschel U."/>
            <person name="Abe I."/>
            <person name="Matsunaga S."/>
            <person name="Kalinowski J."/>
            <person name="Takeyama H."/>
            <person name="Piel J."/>
        </authorList>
    </citation>
    <scope>NUCLEOTIDE SEQUENCE [LARGE SCALE GENOMIC DNA]</scope>
    <source>
        <strain evidence="11">TSY2</strain>
    </source>
</reference>
<dbReference type="Gene3D" id="3.40.1110.10">
    <property type="entry name" value="Calcium-transporting ATPase, cytoplasmic domain N"/>
    <property type="match status" value="1"/>
</dbReference>
<dbReference type="GO" id="GO:0016887">
    <property type="term" value="F:ATP hydrolysis activity"/>
    <property type="evidence" value="ECO:0007669"/>
    <property type="project" value="InterPro"/>
</dbReference>
<dbReference type="InterPro" id="IPR008250">
    <property type="entry name" value="ATPase_P-typ_transduc_dom_A_sf"/>
</dbReference>
<evidence type="ECO:0000256" key="3">
    <source>
        <dbReference type="ARBA" id="ARBA00022692"/>
    </source>
</evidence>
<evidence type="ECO:0000313" key="11">
    <source>
        <dbReference type="Proteomes" id="UP000019140"/>
    </source>
</evidence>
<dbReference type="InterPro" id="IPR018303">
    <property type="entry name" value="ATPase_P-typ_P_site"/>
</dbReference>
<dbReference type="InterPro" id="IPR059000">
    <property type="entry name" value="ATPase_P-type_domA"/>
</dbReference>
<dbReference type="HOGENOM" id="CLU_899211_0_0_7"/>
<dbReference type="Gene3D" id="3.40.50.1000">
    <property type="entry name" value="HAD superfamily/HAD-like"/>
    <property type="match status" value="1"/>
</dbReference>
<dbReference type="Pfam" id="PF00122">
    <property type="entry name" value="E1-E2_ATPase"/>
    <property type="match status" value="1"/>
</dbReference>
<comment type="catalytic activity">
    <reaction evidence="7">
        <text>Zn(2+)(in) + ATP + H2O = Zn(2+)(out) + ADP + phosphate + H(+)</text>
        <dbReference type="Rhea" id="RHEA:20621"/>
        <dbReference type="ChEBI" id="CHEBI:15377"/>
        <dbReference type="ChEBI" id="CHEBI:15378"/>
        <dbReference type="ChEBI" id="CHEBI:29105"/>
        <dbReference type="ChEBI" id="CHEBI:30616"/>
        <dbReference type="ChEBI" id="CHEBI:43474"/>
        <dbReference type="ChEBI" id="CHEBI:456216"/>
        <dbReference type="EC" id="7.2.2.12"/>
    </reaction>
</comment>
<dbReference type="GO" id="GO:0005524">
    <property type="term" value="F:ATP binding"/>
    <property type="evidence" value="ECO:0007669"/>
    <property type="project" value="InterPro"/>
</dbReference>
<feature type="transmembrane region" description="Helical" evidence="8">
    <location>
        <begin position="6"/>
        <end position="32"/>
    </location>
</feature>
<dbReference type="PRINTS" id="PR00119">
    <property type="entry name" value="CATATPASE"/>
</dbReference>
<evidence type="ECO:0000256" key="6">
    <source>
        <dbReference type="ARBA" id="ARBA00039097"/>
    </source>
</evidence>
<comment type="similarity">
    <text evidence="2">Belongs to the cation transport ATPase (P-type) (TC 3.A.3) family. Type IB subfamily.</text>
</comment>
<organism evidence="10 11">
    <name type="scientific">Candidatus Entotheonella gemina</name>
    <dbReference type="NCBI Taxonomy" id="1429439"/>
    <lineage>
        <taxon>Bacteria</taxon>
        <taxon>Pseudomonadati</taxon>
        <taxon>Nitrospinota/Tectimicrobiota group</taxon>
        <taxon>Candidatus Tectimicrobiota</taxon>
        <taxon>Candidatus Entotheonellia</taxon>
        <taxon>Candidatus Entotheonellales</taxon>
        <taxon>Candidatus Entotheonellaceae</taxon>
        <taxon>Candidatus Entotheonella</taxon>
    </lineage>
</organism>
<evidence type="ECO:0000256" key="5">
    <source>
        <dbReference type="ARBA" id="ARBA00023136"/>
    </source>
</evidence>
<gene>
    <name evidence="10" type="ORF">ETSY2_46290</name>
</gene>
<dbReference type="PANTHER" id="PTHR48085">
    <property type="entry name" value="CADMIUM/ZINC-TRANSPORTING ATPASE HMA2-RELATED"/>
    <property type="match status" value="1"/>
</dbReference>
<dbReference type="EC" id="7.2.2.12" evidence="6"/>
<dbReference type="EMBL" id="AZHX01002174">
    <property type="protein sequence ID" value="ETW96490.1"/>
    <property type="molecule type" value="Genomic_DNA"/>
</dbReference>
<dbReference type="AlphaFoldDB" id="W4LFK1"/>
<dbReference type="GO" id="GO:0016463">
    <property type="term" value="F:P-type zinc transporter activity"/>
    <property type="evidence" value="ECO:0007669"/>
    <property type="project" value="UniProtKB-EC"/>
</dbReference>
<dbReference type="NCBIfam" id="TIGR01494">
    <property type="entry name" value="ATPase_P-type"/>
    <property type="match status" value="1"/>
</dbReference>
<keyword evidence="3 8" id="KW-0812">Transmembrane</keyword>
<accession>W4LFK1</accession>
<name>W4LFK1_9BACT</name>
<dbReference type="Gene3D" id="2.70.150.10">
    <property type="entry name" value="Calcium-transporting ATPase, cytoplasmic transduction domain A"/>
    <property type="match status" value="1"/>
</dbReference>
<dbReference type="SUPFAM" id="SSF81653">
    <property type="entry name" value="Calcium ATPase, transduction domain A"/>
    <property type="match status" value="1"/>
</dbReference>
<keyword evidence="4 8" id="KW-1133">Transmembrane helix</keyword>
<dbReference type="PROSITE" id="PS00154">
    <property type="entry name" value="ATPASE_E1_E2"/>
    <property type="match status" value="1"/>
</dbReference>
<dbReference type="InterPro" id="IPR051014">
    <property type="entry name" value="Cation_Transport_ATPase_IB"/>
</dbReference>
<protein>
    <recommendedName>
        <fullName evidence="6">P-type Zn(2+) transporter</fullName>
        <ecNumber evidence="6">7.2.2.12</ecNumber>
    </recommendedName>
</protein>
<dbReference type="SUPFAM" id="SSF81660">
    <property type="entry name" value="Metal cation-transporting ATPase, ATP-binding domain N"/>
    <property type="match status" value="1"/>
</dbReference>
<dbReference type="InterPro" id="IPR023214">
    <property type="entry name" value="HAD_sf"/>
</dbReference>
<feature type="domain" description="P-type ATPase A" evidence="9">
    <location>
        <begin position="55"/>
        <end position="151"/>
    </location>
</feature>
<dbReference type="PANTHER" id="PTHR48085:SF5">
    <property type="entry name" value="CADMIUM_ZINC-TRANSPORTING ATPASE HMA4-RELATED"/>
    <property type="match status" value="1"/>
</dbReference>
<sequence length="309" mass="34137">MNTDVLFAILLIYFLVTGYFFVDSLYAVMLTVNRKLVAKIKDDSKKTIINVFREQPRFVWLYTNGVEVDHPFEAIKQDDMIVIHASETIPVDGRVTEGIASVDQHILTGESQPVDKSIGDPVFALTIVQSGRLYVQVEKTGEETTAAHIGHILNRTVDSKTNMQLQAEVIGDRTALPTLLFSGLTLPILGLQSAIVVLNSHSGKRLSVAASIGILNFFKLASRKGLLIKDGRHLEALSTVDTIVFDKTGTLTQEQPSVGRIYTSNGYEENEILRYAASAEDKQTHPIACAIVHEAMTRRLELPSLTEND</sequence>